<feature type="compositionally biased region" description="Low complexity" evidence="1">
    <location>
        <begin position="84"/>
        <end position="93"/>
    </location>
</feature>
<feature type="region of interest" description="Disordered" evidence="1">
    <location>
        <begin position="51"/>
        <end position="240"/>
    </location>
</feature>
<feature type="compositionally biased region" description="Polar residues" evidence="1">
    <location>
        <begin position="55"/>
        <end position="69"/>
    </location>
</feature>
<feature type="transmembrane region" description="Helical" evidence="2">
    <location>
        <begin position="244"/>
        <end position="264"/>
    </location>
</feature>
<feature type="compositionally biased region" description="Polar residues" evidence="1">
    <location>
        <begin position="157"/>
        <end position="170"/>
    </location>
</feature>
<evidence type="ECO:0000313" key="4">
    <source>
        <dbReference type="EMBL" id="OAV94894.1"/>
    </source>
</evidence>
<reference evidence="4" key="2">
    <citation type="submission" date="2016-05" db="EMBL/GenBank/DDBJ databases">
        <title>Comparative analysis highlights variable genome content of wheat rusts and divergence of the mating loci.</title>
        <authorList>
            <person name="Cuomo C.A."/>
            <person name="Bakkeren G."/>
            <person name="Szabo L."/>
            <person name="Khalil H."/>
            <person name="Joly D."/>
            <person name="Goldberg J."/>
            <person name="Young S."/>
            <person name="Zeng Q."/>
            <person name="Fellers J."/>
        </authorList>
    </citation>
    <scope>NUCLEOTIDE SEQUENCE [LARGE SCALE GENOMIC DNA]</scope>
    <source>
        <strain evidence="4">1-1 BBBD Race 1</strain>
    </source>
</reference>
<feature type="signal peptide" evidence="3">
    <location>
        <begin position="1"/>
        <end position="22"/>
    </location>
</feature>
<evidence type="ECO:0000313" key="5">
    <source>
        <dbReference type="EnsemblFungi" id="PTTG_00787-t43_1-p1"/>
    </source>
</evidence>
<reference evidence="5" key="4">
    <citation type="submission" date="2025-05" db="UniProtKB">
        <authorList>
            <consortium name="EnsemblFungi"/>
        </authorList>
    </citation>
    <scope>IDENTIFICATION</scope>
    <source>
        <strain evidence="5">isolate 1-1 / race 1 (BBBD)</strain>
    </source>
</reference>
<dbReference type="EMBL" id="ADAS02000035">
    <property type="protein sequence ID" value="OAV94894.1"/>
    <property type="molecule type" value="Genomic_DNA"/>
</dbReference>
<dbReference type="Proteomes" id="UP000005240">
    <property type="component" value="Unassembled WGS sequence"/>
</dbReference>
<evidence type="ECO:0000256" key="3">
    <source>
        <dbReference type="SAM" id="SignalP"/>
    </source>
</evidence>
<evidence type="ECO:0000256" key="2">
    <source>
        <dbReference type="SAM" id="Phobius"/>
    </source>
</evidence>
<feature type="compositionally biased region" description="Low complexity" evidence="1">
    <location>
        <begin position="329"/>
        <end position="339"/>
    </location>
</feature>
<keyword evidence="3" id="KW-0732">Signal</keyword>
<evidence type="ECO:0000256" key="1">
    <source>
        <dbReference type="SAM" id="MobiDB-lite"/>
    </source>
</evidence>
<dbReference type="OrthoDB" id="2505307at2759"/>
<feature type="compositionally biased region" description="Polar residues" evidence="1">
    <location>
        <begin position="184"/>
        <end position="198"/>
    </location>
</feature>
<keyword evidence="6" id="KW-1185">Reference proteome</keyword>
<organism evidence="4">
    <name type="scientific">Puccinia triticina (isolate 1-1 / race 1 (BBBD))</name>
    <name type="common">Brown leaf rust fungus</name>
    <dbReference type="NCBI Taxonomy" id="630390"/>
    <lineage>
        <taxon>Eukaryota</taxon>
        <taxon>Fungi</taxon>
        <taxon>Dikarya</taxon>
        <taxon>Basidiomycota</taxon>
        <taxon>Pucciniomycotina</taxon>
        <taxon>Pucciniomycetes</taxon>
        <taxon>Pucciniales</taxon>
        <taxon>Pucciniaceae</taxon>
        <taxon>Puccinia</taxon>
    </lineage>
</organism>
<feature type="compositionally biased region" description="Polar residues" evidence="1">
    <location>
        <begin position="111"/>
        <end position="125"/>
    </location>
</feature>
<dbReference type="VEuPathDB" id="FungiDB:PTTG_00787"/>
<keyword evidence="2" id="KW-0812">Transmembrane</keyword>
<dbReference type="AlphaFoldDB" id="A0A180GQU2"/>
<feature type="compositionally biased region" description="Low complexity" evidence="1">
    <location>
        <begin position="199"/>
        <end position="226"/>
    </location>
</feature>
<reference evidence="4" key="1">
    <citation type="submission" date="2009-11" db="EMBL/GenBank/DDBJ databases">
        <authorList>
            <consortium name="The Broad Institute Genome Sequencing Platform"/>
            <person name="Ward D."/>
            <person name="Feldgarden M."/>
            <person name="Earl A."/>
            <person name="Young S.K."/>
            <person name="Zeng Q."/>
            <person name="Koehrsen M."/>
            <person name="Alvarado L."/>
            <person name="Berlin A."/>
            <person name="Bochicchio J."/>
            <person name="Borenstein D."/>
            <person name="Chapman S.B."/>
            <person name="Chen Z."/>
            <person name="Engels R."/>
            <person name="Freedman E."/>
            <person name="Gellesch M."/>
            <person name="Goldberg J."/>
            <person name="Griggs A."/>
            <person name="Gujja S."/>
            <person name="Heilman E."/>
            <person name="Heiman D."/>
            <person name="Hepburn T."/>
            <person name="Howarth C."/>
            <person name="Jen D."/>
            <person name="Larson L."/>
            <person name="Lewis B."/>
            <person name="Mehta T."/>
            <person name="Park D."/>
            <person name="Pearson M."/>
            <person name="Roberts A."/>
            <person name="Saif S."/>
            <person name="Shea T."/>
            <person name="Shenoy N."/>
            <person name="Sisk P."/>
            <person name="Stolte C."/>
            <person name="Sykes S."/>
            <person name="Thomson T."/>
            <person name="Walk T."/>
            <person name="White J."/>
            <person name="Yandava C."/>
            <person name="Izard J."/>
            <person name="Baranova O.V."/>
            <person name="Blanton J.M."/>
            <person name="Tanner A.C."/>
            <person name="Dewhirst F.E."/>
            <person name="Haas B."/>
            <person name="Nusbaum C."/>
            <person name="Birren B."/>
        </authorList>
    </citation>
    <scope>NUCLEOTIDE SEQUENCE [LARGE SCALE GENOMIC DNA]</scope>
    <source>
        <strain evidence="4">1-1 BBBD Race 1</strain>
    </source>
</reference>
<feature type="region of interest" description="Disordered" evidence="1">
    <location>
        <begin position="325"/>
        <end position="347"/>
    </location>
</feature>
<gene>
    <name evidence="4" type="ORF">PTTG_00787</name>
</gene>
<proteinExistence type="predicted"/>
<sequence length="347" mass="35384">MRQLKAAYVAFSLFFLTSSICSSGNNPCRCGESQFGSRNVDANATDARKRITTAPDPNTSVQPLSQEIPTSPVDELPAGGVSSGGLLPSSRGSSTRKNTGPAYGLPAGANISESNILPLPTSKQSGGAPLIQAGSSDSPTQPTPAVRGSASGVPDANLSTNLPPNKNGTALQAPGDLTPARPSGTDQARINGSVTPTGSSSNLTSNILPSNSSSLPPKKTPTSPTSAEHSQGKTGKPTEDQKTAIVVSSVLLGALLILGVALAITRRKLNKREELKRQEEGTLQATPGELGKRGTVMVGRGLESSHGLTSSGGWLDSRSSEFGATRTLSVSSSSTSADSIEAELNPA</sequence>
<evidence type="ECO:0008006" key="7">
    <source>
        <dbReference type="Google" id="ProtNLM"/>
    </source>
</evidence>
<name>A0A180GQU2_PUCT1</name>
<accession>A0A180GQU2</accession>
<keyword evidence="2" id="KW-0472">Membrane</keyword>
<feature type="region of interest" description="Disordered" evidence="1">
    <location>
        <begin position="275"/>
        <end position="294"/>
    </location>
</feature>
<feature type="chain" id="PRO_5008110175" description="Gram-positive cocci surface proteins LPxTG domain-containing protein" evidence="3">
    <location>
        <begin position="23"/>
        <end position="347"/>
    </location>
</feature>
<keyword evidence="2" id="KW-1133">Transmembrane helix</keyword>
<protein>
    <recommendedName>
        <fullName evidence="7">Gram-positive cocci surface proteins LPxTG domain-containing protein</fullName>
    </recommendedName>
</protein>
<reference evidence="5 6" key="3">
    <citation type="journal article" date="2017" name="G3 (Bethesda)">
        <title>Comparative analysis highlights variable genome content of wheat rusts and divergence of the mating loci.</title>
        <authorList>
            <person name="Cuomo C.A."/>
            <person name="Bakkeren G."/>
            <person name="Khalil H.B."/>
            <person name="Panwar V."/>
            <person name="Joly D."/>
            <person name="Linning R."/>
            <person name="Sakthikumar S."/>
            <person name="Song X."/>
            <person name="Adiconis X."/>
            <person name="Fan L."/>
            <person name="Goldberg J.M."/>
            <person name="Levin J.Z."/>
            <person name="Young S."/>
            <person name="Zeng Q."/>
            <person name="Anikster Y."/>
            <person name="Bruce M."/>
            <person name="Wang M."/>
            <person name="Yin C."/>
            <person name="McCallum B."/>
            <person name="Szabo L.J."/>
            <person name="Hulbert S."/>
            <person name="Chen X."/>
            <person name="Fellers J.P."/>
        </authorList>
    </citation>
    <scope>NUCLEOTIDE SEQUENCE</scope>
    <source>
        <strain evidence="6">Isolate 1-1 / race 1 (BBBD)</strain>
        <strain evidence="5">isolate 1-1 / race 1 (BBBD)</strain>
    </source>
</reference>
<dbReference type="EnsemblFungi" id="PTTG_00787-t43_1">
    <property type="protein sequence ID" value="PTTG_00787-t43_1-p1"/>
    <property type="gene ID" value="PTTG_00787"/>
</dbReference>
<evidence type="ECO:0000313" key="6">
    <source>
        <dbReference type="Proteomes" id="UP000005240"/>
    </source>
</evidence>